<evidence type="ECO:0000313" key="2">
    <source>
        <dbReference type="Proteomes" id="UP000194141"/>
    </source>
</evidence>
<dbReference type="Gene3D" id="3.30.420.10">
    <property type="entry name" value="Ribonuclease H-like superfamily/Ribonuclease H"/>
    <property type="match status" value="1"/>
</dbReference>
<keyword evidence="2" id="KW-1185">Reference proteome</keyword>
<dbReference type="SUPFAM" id="SSF53098">
    <property type="entry name" value="Ribonuclease H-like"/>
    <property type="match status" value="1"/>
</dbReference>
<dbReference type="OrthoDB" id="9805499at2"/>
<gene>
    <name evidence="1" type="ORF">DESAMIL20_663</name>
</gene>
<accession>A0A1X4XY69</accession>
<sequence length="204" mass="23278">MNYLSIDPSTRAIAYAVFNENEVLTVGKIKTNLYGLVKGKILENLVKEHDINGIFVETQYGFHSPSQNEDENKSNQDGNIRIAEITGAIYQFCADRDMVFSGIKPYKWQTTILKRFSLACNNYRDLRNNECNNLLSRKETKRISTDFASSVIGKHILDNDMADAVCIAVYSQFLINKGFIKKLKQPRIKHEVVFSKTTLRRSVA</sequence>
<dbReference type="InterPro" id="IPR012337">
    <property type="entry name" value="RNaseH-like_sf"/>
</dbReference>
<dbReference type="AlphaFoldDB" id="A0A1X4XY69"/>
<name>A0A1X4XY69_9BACT</name>
<dbReference type="GO" id="GO:0003676">
    <property type="term" value="F:nucleic acid binding"/>
    <property type="evidence" value="ECO:0007669"/>
    <property type="project" value="InterPro"/>
</dbReference>
<dbReference type="EMBL" id="MDSU01000016">
    <property type="protein sequence ID" value="OSS42479.1"/>
    <property type="molecule type" value="Genomic_DNA"/>
</dbReference>
<proteinExistence type="predicted"/>
<dbReference type="Proteomes" id="UP000194141">
    <property type="component" value="Unassembled WGS sequence"/>
</dbReference>
<reference evidence="1 2" key="1">
    <citation type="journal article" date="2017" name="Front. Microbiol.">
        <title>Genome Sequence of Desulfurella amilsii Strain TR1 and Comparative Genomics of Desulfurellaceae Family.</title>
        <authorList>
            <person name="Florentino A.P."/>
            <person name="Stams A.J."/>
            <person name="Sanchez-Andrea I."/>
        </authorList>
    </citation>
    <scope>NUCLEOTIDE SEQUENCE [LARGE SCALE GENOMIC DNA]</scope>
    <source>
        <strain evidence="1 2">TR1</strain>
    </source>
</reference>
<dbReference type="STRING" id="1562698.DESAMIL20_663"/>
<dbReference type="RefSeq" id="WP_086033397.1">
    <property type="nucleotide sequence ID" value="NZ_MDSU01000016.1"/>
</dbReference>
<evidence type="ECO:0000313" key="1">
    <source>
        <dbReference type="EMBL" id="OSS42479.1"/>
    </source>
</evidence>
<comment type="caution">
    <text evidence="1">The sequence shown here is derived from an EMBL/GenBank/DDBJ whole genome shotgun (WGS) entry which is preliminary data.</text>
</comment>
<protein>
    <submittedName>
        <fullName evidence="1">Uncharacterized protein</fullName>
    </submittedName>
</protein>
<organism evidence="1 2">
    <name type="scientific">Desulfurella amilsii</name>
    <dbReference type="NCBI Taxonomy" id="1562698"/>
    <lineage>
        <taxon>Bacteria</taxon>
        <taxon>Pseudomonadati</taxon>
        <taxon>Campylobacterota</taxon>
        <taxon>Desulfurellia</taxon>
        <taxon>Desulfurellales</taxon>
        <taxon>Desulfurellaceae</taxon>
        <taxon>Desulfurella</taxon>
    </lineage>
</organism>
<dbReference type="InterPro" id="IPR036397">
    <property type="entry name" value="RNaseH_sf"/>
</dbReference>